<feature type="transmembrane region" description="Helical" evidence="6">
    <location>
        <begin position="45"/>
        <end position="66"/>
    </location>
</feature>
<feature type="transmembrane region" description="Helical" evidence="6">
    <location>
        <begin position="13"/>
        <end position="33"/>
    </location>
</feature>
<dbReference type="GO" id="GO:0042158">
    <property type="term" value="P:lipoprotein biosynthetic process"/>
    <property type="evidence" value="ECO:0007669"/>
    <property type="project" value="InterPro"/>
</dbReference>
<dbReference type="GO" id="GO:0008961">
    <property type="term" value="F:phosphatidylglycerol-prolipoprotein diacylglyceryl transferase activity"/>
    <property type="evidence" value="ECO:0007669"/>
    <property type="project" value="InterPro"/>
</dbReference>
<dbReference type="PANTHER" id="PTHR30589">
    <property type="entry name" value="PROLIPOPROTEIN DIACYLGLYCERYL TRANSFERASE"/>
    <property type="match status" value="1"/>
</dbReference>
<protein>
    <recommendedName>
        <fullName evidence="8">Phosphatidylglycerol--prolipoprotein diacylglyceryl transferase</fullName>
    </recommendedName>
</protein>
<feature type="transmembrane region" description="Helical" evidence="6">
    <location>
        <begin position="237"/>
        <end position="262"/>
    </location>
</feature>
<evidence type="ECO:0000256" key="6">
    <source>
        <dbReference type="SAM" id="Phobius"/>
    </source>
</evidence>
<feature type="transmembrane region" description="Helical" evidence="6">
    <location>
        <begin position="78"/>
        <end position="104"/>
    </location>
</feature>
<keyword evidence="4 6" id="KW-1133">Transmembrane helix</keyword>
<feature type="transmembrane region" description="Helical" evidence="6">
    <location>
        <begin position="213"/>
        <end position="231"/>
    </location>
</feature>
<name>A0A381WHN4_9ZZZZ</name>
<evidence type="ECO:0008006" key="8">
    <source>
        <dbReference type="Google" id="ProtNLM"/>
    </source>
</evidence>
<dbReference type="PANTHER" id="PTHR30589:SF0">
    <property type="entry name" value="PHOSPHATIDYLGLYCEROL--PROLIPOPROTEIN DIACYLGLYCERYL TRANSFERASE"/>
    <property type="match status" value="1"/>
</dbReference>
<dbReference type="HAMAP" id="MF_01147">
    <property type="entry name" value="Lgt"/>
    <property type="match status" value="1"/>
</dbReference>
<dbReference type="Pfam" id="PF01790">
    <property type="entry name" value="LGT"/>
    <property type="match status" value="1"/>
</dbReference>
<evidence type="ECO:0000256" key="2">
    <source>
        <dbReference type="ARBA" id="ARBA00022679"/>
    </source>
</evidence>
<keyword evidence="3 6" id="KW-0812">Transmembrane</keyword>
<proteinExistence type="inferred from homology"/>
<dbReference type="NCBIfam" id="TIGR00544">
    <property type="entry name" value="lgt"/>
    <property type="match status" value="1"/>
</dbReference>
<keyword evidence="2" id="KW-0808">Transferase</keyword>
<feature type="transmembrane region" description="Helical" evidence="6">
    <location>
        <begin position="185"/>
        <end position="201"/>
    </location>
</feature>
<keyword evidence="5 6" id="KW-0472">Membrane</keyword>
<evidence type="ECO:0000256" key="3">
    <source>
        <dbReference type="ARBA" id="ARBA00022692"/>
    </source>
</evidence>
<evidence type="ECO:0000313" key="7">
    <source>
        <dbReference type="EMBL" id="SVA51989.1"/>
    </source>
</evidence>
<sequence>MFPVLLEIGPIKIYSFGFMLVIAFYTCYFLLNYDLKRFGYDSKIASDMVFWAAIGGIFGAKIYYLLEHLSDTLNDPIGMIFSGSGLVFLGGLVGGMLGVTMVIRKNDLPWVKFSDIVAPLLIIGYAIGRIGCFLVGDDYGVPTNLSWGVSFANGLPPTTTQSFSYYYPWIDVSGIEPGVISVHPTQIYESLAGFAIFAFLWNRRKYVRVEGSLFLTYLVLAGIERFMIEFIRTNDKYLLGVLSGAQVISVIMISIGLYFLIYPLSNNDLTSK</sequence>
<dbReference type="InterPro" id="IPR001640">
    <property type="entry name" value="Lgt"/>
</dbReference>
<evidence type="ECO:0000256" key="1">
    <source>
        <dbReference type="ARBA" id="ARBA00022475"/>
    </source>
</evidence>
<feature type="transmembrane region" description="Helical" evidence="6">
    <location>
        <begin position="116"/>
        <end position="136"/>
    </location>
</feature>
<evidence type="ECO:0000256" key="5">
    <source>
        <dbReference type="ARBA" id="ARBA00023136"/>
    </source>
</evidence>
<organism evidence="7">
    <name type="scientific">marine metagenome</name>
    <dbReference type="NCBI Taxonomy" id="408172"/>
    <lineage>
        <taxon>unclassified sequences</taxon>
        <taxon>metagenomes</taxon>
        <taxon>ecological metagenomes</taxon>
    </lineage>
</organism>
<dbReference type="AlphaFoldDB" id="A0A381WHN4"/>
<dbReference type="EMBL" id="UINC01011837">
    <property type="protein sequence ID" value="SVA51989.1"/>
    <property type="molecule type" value="Genomic_DNA"/>
</dbReference>
<evidence type="ECO:0000256" key="4">
    <source>
        <dbReference type="ARBA" id="ARBA00022989"/>
    </source>
</evidence>
<accession>A0A381WHN4</accession>
<keyword evidence="1" id="KW-1003">Cell membrane</keyword>
<dbReference type="GO" id="GO:0005886">
    <property type="term" value="C:plasma membrane"/>
    <property type="evidence" value="ECO:0007669"/>
    <property type="project" value="InterPro"/>
</dbReference>
<gene>
    <name evidence="7" type="ORF">METZ01_LOCUS104843</name>
</gene>
<reference evidence="7" key="1">
    <citation type="submission" date="2018-05" db="EMBL/GenBank/DDBJ databases">
        <authorList>
            <person name="Lanie J.A."/>
            <person name="Ng W.-L."/>
            <person name="Kazmierczak K.M."/>
            <person name="Andrzejewski T.M."/>
            <person name="Davidsen T.M."/>
            <person name="Wayne K.J."/>
            <person name="Tettelin H."/>
            <person name="Glass J.I."/>
            <person name="Rusch D."/>
            <person name="Podicherti R."/>
            <person name="Tsui H.-C.T."/>
            <person name="Winkler M.E."/>
        </authorList>
    </citation>
    <scope>NUCLEOTIDE SEQUENCE</scope>
</reference>